<evidence type="ECO:0000256" key="4">
    <source>
        <dbReference type="ARBA" id="ARBA00022692"/>
    </source>
</evidence>
<dbReference type="GO" id="GO:0005886">
    <property type="term" value="C:plasma membrane"/>
    <property type="evidence" value="ECO:0007669"/>
    <property type="project" value="UniProtKB-SubCell"/>
</dbReference>
<keyword evidence="9" id="KW-1185">Reference proteome</keyword>
<gene>
    <name evidence="8" type="ORF">EDC14_104139</name>
</gene>
<feature type="transmembrane region" description="Helical" evidence="7">
    <location>
        <begin position="344"/>
        <end position="366"/>
    </location>
</feature>
<feature type="transmembrane region" description="Helical" evidence="7">
    <location>
        <begin position="42"/>
        <end position="66"/>
    </location>
</feature>
<dbReference type="CDD" id="cd06173">
    <property type="entry name" value="MFS_MefA_like"/>
    <property type="match status" value="1"/>
</dbReference>
<evidence type="ECO:0000313" key="9">
    <source>
        <dbReference type="Proteomes" id="UP000295008"/>
    </source>
</evidence>
<reference evidence="8 9" key="1">
    <citation type="submission" date="2019-03" db="EMBL/GenBank/DDBJ databases">
        <title>Genomic Encyclopedia of Type Strains, Phase IV (KMG-IV): sequencing the most valuable type-strain genomes for metagenomic binning, comparative biology and taxonomic classification.</title>
        <authorList>
            <person name="Goeker M."/>
        </authorList>
    </citation>
    <scope>NUCLEOTIDE SEQUENCE [LARGE SCALE GENOMIC DNA]</scope>
    <source>
        <strain evidence="8 9">LX-B</strain>
    </source>
</reference>
<dbReference type="PANTHER" id="PTHR43266:SF10">
    <property type="entry name" value="BACILYSIN EXPORTER BACE-RELATED"/>
    <property type="match status" value="1"/>
</dbReference>
<comment type="caution">
    <text evidence="8">The sequence shown here is derived from an EMBL/GenBank/DDBJ whole genome shotgun (WGS) entry which is preliminary data.</text>
</comment>
<evidence type="ECO:0000256" key="7">
    <source>
        <dbReference type="SAM" id="Phobius"/>
    </source>
</evidence>
<name>A0A4R1R053_HYDET</name>
<dbReference type="GO" id="GO:0022857">
    <property type="term" value="F:transmembrane transporter activity"/>
    <property type="evidence" value="ECO:0007669"/>
    <property type="project" value="InterPro"/>
</dbReference>
<keyword evidence="5 7" id="KW-1133">Transmembrane helix</keyword>
<dbReference type="OrthoDB" id="9775268at2"/>
<dbReference type="SUPFAM" id="SSF103473">
    <property type="entry name" value="MFS general substrate transporter"/>
    <property type="match status" value="1"/>
</dbReference>
<proteinExistence type="predicted"/>
<dbReference type="AlphaFoldDB" id="A0A4R1R053"/>
<accession>A0A4R1R053</accession>
<feature type="transmembrane region" description="Helical" evidence="7">
    <location>
        <begin position="372"/>
        <end position="391"/>
    </location>
</feature>
<keyword evidence="6 7" id="KW-0472">Membrane</keyword>
<feature type="transmembrane region" description="Helical" evidence="7">
    <location>
        <begin position="169"/>
        <end position="189"/>
    </location>
</feature>
<dbReference type="RefSeq" id="WP_132016785.1">
    <property type="nucleotide sequence ID" value="NZ_SLUN01000041.1"/>
</dbReference>
<feature type="transmembrane region" description="Helical" evidence="7">
    <location>
        <begin position="287"/>
        <end position="308"/>
    </location>
</feature>
<feature type="transmembrane region" description="Helical" evidence="7">
    <location>
        <begin position="73"/>
        <end position="95"/>
    </location>
</feature>
<dbReference type="Gene3D" id="1.20.1250.20">
    <property type="entry name" value="MFS general substrate transporter like domains"/>
    <property type="match status" value="1"/>
</dbReference>
<dbReference type="EMBL" id="SLUN01000041">
    <property type="protein sequence ID" value="TCL58646.1"/>
    <property type="molecule type" value="Genomic_DNA"/>
</dbReference>
<evidence type="ECO:0000256" key="5">
    <source>
        <dbReference type="ARBA" id="ARBA00022989"/>
    </source>
</evidence>
<dbReference type="InterPro" id="IPR036259">
    <property type="entry name" value="MFS_trans_sf"/>
</dbReference>
<feature type="transmembrane region" description="Helical" evidence="7">
    <location>
        <begin position="314"/>
        <end position="332"/>
    </location>
</feature>
<feature type="transmembrane region" description="Helical" evidence="7">
    <location>
        <begin position="223"/>
        <end position="241"/>
    </location>
</feature>
<keyword evidence="3" id="KW-1003">Cell membrane</keyword>
<organism evidence="8 9">
    <name type="scientific">Hydrogenispora ethanolica</name>
    <dbReference type="NCBI Taxonomy" id="1082276"/>
    <lineage>
        <taxon>Bacteria</taxon>
        <taxon>Bacillati</taxon>
        <taxon>Bacillota</taxon>
        <taxon>Hydrogenispora</taxon>
    </lineage>
</organism>
<keyword evidence="4 7" id="KW-0812">Transmembrane</keyword>
<comment type="subcellular location">
    <subcellularLocation>
        <location evidence="1">Cell membrane</location>
        <topology evidence="1">Multi-pass membrane protein</topology>
    </subcellularLocation>
</comment>
<evidence type="ECO:0000313" key="8">
    <source>
        <dbReference type="EMBL" id="TCL58646.1"/>
    </source>
</evidence>
<evidence type="ECO:0000256" key="2">
    <source>
        <dbReference type="ARBA" id="ARBA00022448"/>
    </source>
</evidence>
<dbReference type="InterPro" id="IPR011701">
    <property type="entry name" value="MFS"/>
</dbReference>
<feature type="transmembrane region" description="Helical" evidence="7">
    <location>
        <begin position="261"/>
        <end position="280"/>
    </location>
</feature>
<dbReference type="PANTHER" id="PTHR43266">
    <property type="entry name" value="MACROLIDE-EFFLUX PROTEIN"/>
    <property type="match status" value="1"/>
</dbReference>
<sequence length="407" mass="44081">MNSNWQKNTILFLTSQAISLFGSTLVQHAITWYITLKTQSGTMMTVAIICGFLPGFFLAPFAGVWADRYHRKMLIILSDALIAATTLVLAILFFSGYQSSWLLFGASVLRSLGSAVQTPAVGAFLPQLVPGDQLTRVNAINSSIQSAMMIVSPMLSAALLTMATIEAIFLIDVVTAAVAVAILLLFLHVPAHAKALTRQTTGYFEDLREGLAYIKNHGYVKTFFLFIIFFFILIAPAAFLTPLQVTRSFGNEVWRLSAIEITFSLGMMAGGLIIAAWGGFQNKVHTMALSVLANGVAIVALGFIPVFWIYLTVMAFIGVVIPVFNTPATVLLQQKVEEAFLGRVFGVMGMIASSMMPLGMLVFGPVADFIKIEWLLAGTGLLMVIQGFLMFGNQVLIEAGKPVQGEA</sequence>
<keyword evidence="2" id="KW-0813">Transport</keyword>
<evidence type="ECO:0000256" key="6">
    <source>
        <dbReference type="ARBA" id="ARBA00023136"/>
    </source>
</evidence>
<protein>
    <submittedName>
        <fullName evidence="8">DHA3 family macrolide efflux protein-like MFS transporter</fullName>
    </submittedName>
</protein>
<evidence type="ECO:0000256" key="1">
    <source>
        <dbReference type="ARBA" id="ARBA00004651"/>
    </source>
</evidence>
<evidence type="ECO:0000256" key="3">
    <source>
        <dbReference type="ARBA" id="ARBA00022475"/>
    </source>
</evidence>
<dbReference type="Pfam" id="PF07690">
    <property type="entry name" value="MFS_1"/>
    <property type="match status" value="1"/>
</dbReference>
<dbReference type="Proteomes" id="UP000295008">
    <property type="component" value="Unassembled WGS sequence"/>
</dbReference>